<evidence type="ECO:0000313" key="1">
    <source>
        <dbReference type="EMBL" id="KAJ9538996.1"/>
    </source>
</evidence>
<dbReference type="AlphaFoldDB" id="A0AA38SN76"/>
<gene>
    <name evidence="1" type="ORF">OSB04_031729</name>
</gene>
<evidence type="ECO:0000313" key="2">
    <source>
        <dbReference type="Proteomes" id="UP001172457"/>
    </source>
</evidence>
<sequence>MDPSVMIMPNKVVAESQLEYSHATGCLMSAMSNTCPDIVYAVRRFSRYTSNPNSKKQTLITYSIMEFEFVALAVVANEAKWLSPRQLFTDLVRVGKDIGIDLESKEELVKELLGNGDGVWGGRDMDFVALDATGNTTGIPTVWNNSCFKLQSSVKQEGFVAIIGSCLKNNSKLGIINVYAPEGASGKKSL</sequence>
<proteinExistence type="predicted"/>
<reference evidence="1" key="1">
    <citation type="submission" date="2023-03" db="EMBL/GenBank/DDBJ databases">
        <title>Chromosome-scale reference genome and RAD-based genetic map of yellow starthistle (Centaurea solstitialis) reveal putative structural variation and QTLs associated with invader traits.</title>
        <authorList>
            <person name="Reatini B."/>
            <person name="Cang F.A."/>
            <person name="Jiang Q."/>
            <person name="Mckibben M.T.W."/>
            <person name="Barker M.S."/>
            <person name="Rieseberg L.H."/>
            <person name="Dlugosch K.M."/>
        </authorList>
    </citation>
    <scope>NUCLEOTIDE SEQUENCE</scope>
    <source>
        <strain evidence="1">CAN-66</strain>
        <tissue evidence="1">Leaf</tissue>
    </source>
</reference>
<organism evidence="1 2">
    <name type="scientific">Centaurea solstitialis</name>
    <name type="common">yellow star-thistle</name>
    <dbReference type="NCBI Taxonomy" id="347529"/>
    <lineage>
        <taxon>Eukaryota</taxon>
        <taxon>Viridiplantae</taxon>
        <taxon>Streptophyta</taxon>
        <taxon>Embryophyta</taxon>
        <taxon>Tracheophyta</taxon>
        <taxon>Spermatophyta</taxon>
        <taxon>Magnoliopsida</taxon>
        <taxon>eudicotyledons</taxon>
        <taxon>Gunneridae</taxon>
        <taxon>Pentapetalae</taxon>
        <taxon>asterids</taxon>
        <taxon>campanulids</taxon>
        <taxon>Asterales</taxon>
        <taxon>Asteraceae</taxon>
        <taxon>Carduoideae</taxon>
        <taxon>Cardueae</taxon>
        <taxon>Centaureinae</taxon>
        <taxon>Centaurea</taxon>
    </lineage>
</organism>
<dbReference type="EMBL" id="JARYMX010000008">
    <property type="protein sequence ID" value="KAJ9538996.1"/>
    <property type="molecule type" value="Genomic_DNA"/>
</dbReference>
<accession>A0AA38SN76</accession>
<protein>
    <submittedName>
        <fullName evidence="1">Uncharacterized protein</fullName>
    </submittedName>
</protein>
<dbReference type="Proteomes" id="UP001172457">
    <property type="component" value="Chromosome 8"/>
</dbReference>
<comment type="caution">
    <text evidence="1">The sequence shown here is derived from an EMBL/GenBank/DDBJ whole genome shotgun (WGS) entry which is preliminary data.</text>
</comment>
<keyword evidence="2" id="KW-1185">Reference proteome</keyword>
<name>A0AA38SN76_9ASTR</name>